<sequence length="545" mass="57406">MAKALAWCVLLFVPLARALPSSKGEMRVYEKRDSAPRNFAASGAMPADHVINLRLGLAQSNFPGLEKALYEVSTPGRLQYGQHLSKAEVEEFIRPSSETISAVNDWLASHGLTATPLSPAGDWLAVNVTVDQANSILDAQYTNFTHVDTGRQAIRTLSYSLPASLDGHVTFMHPTTAFPRSTVRHDVLYPRSFNTGADQSATNTSSCASAITPACLQAMYNIPSTPATQPTNQLAVTGFVEQYANEADLEMFLETYRPDLPASTNFTVQTINGGQNPQSQTQAGSEADLDVQYTLGVASGVPTVFISVGTAVDEVDGFMDLANTLAAAENPPYVVTTSYGYGENDFPFSMATALCSAYAQLGARGISVLFASGDEGVCGDQGTSCSNFGATFPSSCPYVTAVGATMGASPNRALRRVEPYVAGLGTQYTGKYNATGRAFPDVASAGEQIQIVYRGELAATAGTSASSPIFASVVALLNDELVAAGKAPLGFLNPWLYANPGAFNDITTGNNPGCFTNGFSAKEGWDPVTGLGTPNYTKLRTAAGL</sequence>
<proteinExistence type="predicted"/>
<evidence type="ECO:0000256" key="9">
    <source>
        <dbReference type="SAM" id="SignalP"/>
    </source>
</evidence>
<accession>A0A4Z0A6W9</accession>
<dbReference type="GO" id="GO:0008240">
    <property type="term" value="F:tripeptidyl-peptidase activity"/>
    <property type="evidence" value="ECO:0007669"/>
    <property type="project" value="TreeGrafter"/>
</dbReference>
<feature type="domain" description="Peptidase S53" evidence="10">
    <location>
        <begin position="210"/>
        <end position="545"/>
    </location>
</feature>
<dbReference type="Gene3D" id="3.40.50.200">
    <property type="entry name" value="Peptidase S8/S53 domain"/>
    <property type="match status" value="1"/>
</dbReference>
<protein>
    <recommendedName>
        <fullName evidence="10">Peptidase S53 domain-containing protein</fullName>
    </recommendedName>
</protein>
<keyword evidence="12" id="KW-1185">Reference proteome</keyword>
<evidence type="ECO:0000313" key="11">
    <source>
        <dbReference type="EMBL" id="TFY82782.1"/>
    </source>
</evidence>
<keyword evidence="2 8" id="KW-0645">Protease</keyword>
<dbReference type="GO" id="GO:0004252">
    <property type="term" value="F:serine-type endopeptidase activity"/>
    <property type="evidence" value="ECO:0007669"/>
    <property type="project" value="UniProtKB-UniRule"/>
</dbReference>
<dbReference type="CDD" id="cd11377">
    <property type="entry name" value="Pro-peptidase_S53"/>
    <property type="match status" value="1"/>
</dbReference>
<dbReference type="SUPFAM" id="SSF54897">
    <property type="entry name" value="Protease propeptides/inhibitors"/>
    <property type="match status" value="1"/>
</dbReference>
<evidence type="ECO:0000256" key="6">
    <source>
        <dbReference type="ARBA" id="ARBA00022837"/>
    </source>
</evidence>
<dbReference type="SUPFAM" id="SSF52743">
    <property type="entry name" value="Subtilisin-like"/>
    <property type="match status" value="1"/>
</dbReference>
<evidence type="ECO:0000256" key="5">
    <source>
        <dbReference type="ARBA" id="ARBA00022825"/>
    </source>
</evidence>
<keyword evidence="7" id="KW-0865">Zymogen</keyword>
<keyword evidence="4 8" id="KW-0378">Hydrolase</keyword>
<dbReference type="OrthoDB" id="409122at2759"/>
<dbReference type="Proteomes" id="UP000298061">
    <property type="component" value="Unassembled WGS sequence"/>
</dbReference>
<keyword evidence="3 8" id="KW-0479">Metal-binding</keyword>
<dbReference type="PANTHER" id="PTHR14218:SF15">
    <property type="entry name" value="TRIPEPTIDYL-PEPTIDASE 1"/>
    <property type="match status" value="1"/>
</dbReference>
<dbReference type="SMART" id="SM00944">
    <property type="entry name" value="Pro-kuma_activ"/>
    <property type="match status" value="1"/>
</dbReference>
<evidence type="ECO:0000313" key="12">
    <source>
        <dbReference type="Proteomes" id="UP000298061"/>
    </source>
</evidence>
<dbReference type="GO" id="GO:0005576">
    <property type="term" value="C:extracellular region"/>
    <property type="evidence" value="ECO:0007669"/>
    <property type="project" value="UniProtKB-SubCell"/>
</dbReference>
<dbReference type="PROSITE" id="PS51695">
    <property type="entry name" value="SEDOLISIN"/>
    <property type="match status" value="1"/>
</dbReference>
<keyword evidence="5 8" id="KW-0720">Serine protease</keyword>
<dbReference type="InterPro" id="IPR015366">
    <property type="entry name" value="S53_propep"/>
</dbReference>
<dbReference type="PANTHER" id="PTHR14218">
    <property type="entry name" value="PROTEASE S8 TRIPEPTIDYL PEPTIDASE I CLN2"/>
    <property type="match status" value="1"/>
</dbReference>
<evidence type="ECO:0000256" key="2">
    <source>
        <dbReference type="ARBA" id="ARBA00022670"/>
    </source>
</evidence>
<feature type="binding site" evidence="8">
    <location>
        <position position="506"/>
    </location>
    <ligand>
        <name>Ca(2+)</name>
        <dbReference type="ChEBI" id="CHEBI:29108"/>
    </ligand>
</feature>
<keyword evidence="6 8" id="KW-0106">Calcium</keyword>
<gene>
    <name evidence="11" type="ORF">EWM64_g1235</name>
</gene>
<feature type="binding site" evidence="8">
    <location>
        <position position="505"/>
    </location>
    <ligand>
        <name>Ca(2+)</name>
        <dbReference type="ChEBI" id="CHEBI:29108"/>
    </ligand>
</feature>
<feature type="chain" id="PRO_5021292612" description="Peptidase S53 domain-containing protein" evidence="9">
    <location>
        <begin position="19"/>
        <end position="545"/>
    </location>
</feature>
<dbReference type="EMBL" id="SFCI01000079">
    <property type="protein sequence ID" value="TFY82782.1"/>
    <property type="molecule type" value="Genomic_DNA"/>
</dbReference>
<comment type="cofactor">
    <cofactor evidence="8">
        <name>Ca(2+)</name>
        <dbReference type="ChEBI" id="CHEBI:29108"/>
    </cofactor>
    <text evidence="8">Binds 1 Ca(2+) ion per subunit.</text>
</comment>
<dbReference type="AlphaFoldDB" id="A0A4Z0A6W9"/>
<organism evidence="11 12">
    <name type="scientific">Hericium alpestre</name>
    <dbReference type="NCBI Taxonomy" id="135208"/>
    <lineage>
        <taxon>Eukaryota</taxon>
        <taxon>Fungi</taxon>
        <taxon>Dikarya</taxon>
        <taxon>Basidiomycota</taxon>
        <taxon>Agaricomycotina</taxon>
        <taxon>Agaricomycetes</taxon>
        <taxon>Russulales</taxon>
        <taxon>Hericiaceae</taxon>
        <taxon>Hericium</taxon>
    </lineage>
</organism>
<dbReference type="InterPro" id="IPR036852">
    <property type="entry name" value="Peptidase_S8/S53_dom_sf"/>
</dbReference>
<comment type="subcellular location">
    <subcellularLocation>
        <location evidence="1">Secreted</location>
        <location evidence="1">Extracellular space</location>
    </subcellularLocation>
</comment>
<reference evidence="11 12" key="1">
    <citation type="submission" date="2019-02" db="EMBL/GenBank/DDBJ databases">
        <title>Genome sequencing of the rare red list fungi Hericium alpestre (H. flagellum).</title>
        <authorList>
            <person name="Buettner E."/>
            <person name="Kellner H."/>
        </authorList>
    </citation>
    <scope>NUCLEOTIDE SEQUENCE [LARGE SCALE GENOMIC DNA]</scope>
    <source>
        <strain evidence="11 12">DSM 108284</strain>
    </source>
</reference>
<evidence type="ECO:0000256" key="7">
    <source>
        <dbReference type="ARBA" id="ARBA00023145"/>
    </source>
</evidence>
<keyword evidence="9" id="KW-0732">Signal</keyword>
<dbReference type="GO" id="GO:0046872">
    <property type="term" value="F:metal ion binding"/>
    <property type="evidence" value="ECO:0007669"/>
    <property type="project" value="UniProtKB-UniRule"/>
</dbReference>
<evidence type="ECO:0000259" key="10">
    <source>
        <dbReference type="PROSITE" id="PS51695"/>
    </source>
</evidence>
<dbReference type="InterPro" id="IPR030400">
    <property type="entry name" value="Sedolisin_dom"/>
</dbReference>
<evidence type="ECO:0000256" key="8">
    <source>
        <dbReference type="PROSITE-ProRule" id="PRU01032"/>
    </source>
</evidence>
<feature type="signal peptide" evidence="9">
    <location>
        <begin position="1"/>
        <end position="18"/>
    </location>
</feature>
<dbReference type="CDD" id="cd04056">
    <property type="entry name" value="Peptidases_S53"/>
    <property type="match status" value="1"/>
</dbReference>
<evidence type="ECO:0000256" key="4">
    <source>
        <dbReference type="ARBA" id="ARBA00022801"/>
    </source>
</evidence>
<feature type="binding site" evidence="8">
    <location>
        <position position="524"/>
    </location>
    <ligand>
        <name>Ca(2+)</name>
        <dbReference type="ChEBI" id="CHEBI:29108"/>
    </ligand>
</feature>
<evidence type="ECO:0000256" key="3">
    <source>
        <dbReference type="ARBA" id="ARBA00022723"/>
    </source>
</evidence>
<feature type="active site" description="Charge relay system" evidence="8">
    <location>
        <position position="290"/>
    </location>
</feature>
<dbReference type="InterPro" id="IPR050819">
    <property type="entry name" value="Tripeptidyl-peptidase_I"/>
</dbReference>
<feature type="active site" description="Charge relay system" evidence="8">
    <location>
        <position position="464"/>
    </location>
</feature>
<evidence type="ECO:0000256" key="1">
    <source>
        <dbReference type="ARBA" id="ARBA00004239"/>
    </source>
</evidence>
<name>A0A4Z0A6W9_9AGAM</name>
<feature type="active site" description="Charge relay system" evidence="8">
    <location>
        <position position="286"/>
    </location>
</feature>
<dbReference type="GO" id="GO:0006508">
    <property type="term" value="P:proteolysis"/>
    <property type="evidence" value="ECO:0007669"/>
    <property type="project" value="UniProtKB-KW"/>
</dbReference>
<comment type="caution">
    <text evidence="11">The sequence shown here is derived from an EMBL/GenBank/DDBJ whole genome shotgun (WGS) entry which is preliminary data.</text>
</comment>
<dbReference type="STRING" id="135208.A0A4Z0A6W9"/>
<feature type="binding site" evidence="8">
    <location>
        <position position="526"/>
    </location>
    <ligand>
        <name>Ca(2+)</name>
        <dbReference type="ChEBI" id="CHEBI:29108"/>
    </ligand>
</feature>
<dbReference type="Pfam" id="PF09286">
    <property type="entry name" value="Pro-kuma_activ"/>
    <property type="match status" value="1"/>
</dbReference>